<keyword evidence="3" id="KW-1185">Reference proteome</keyword>
<feature type="region of interest" description="Disordered" evidence="1">
    <location>
        <begin position="140"/>
        <end position="283"/>
    </location>
</feature>
<proteinExistence type="predicted"/>
<dbReference type="GeneID" id="136822264"/>
<feature type="compositionally biased region" description="Basic and acidic residues" evidence="1">
    <location>
        <begin position="231"/>
        <end position="246"/>
    </location>
</feature>
<evidence type="ECO:0000313" key="3">
    <source>
        <dbReference type="Proteomes" id="UP000594262"/>
    </source>
</evidence>
<feature type="compositionally biased region" description="Basic residues" evidence="1">
    <location>
        <begin position="271"/>
        <end position="283"/>
    </location>
</feature>
<evidence type="ECO:0000313" key="2">
    <source>
        <dbReference type="EnsemblMetazoa" id="CLYHEMP005064.1"/>
    </source>
</evidence>
<feature type="compositionally biased region" description="Polar residues" evidence="1">
    <location>
        <begin position="169"/>
        <end position="190"/>
    </location>
</feature>
<dbReference type="RefSeq" id="XP_066934603.1">
    <property type="nucleotide sequence ID" value="XM_067078502.1"/>
</dbReference>
<dbReference type="AlphaFoldDB" id="A0A7M5V7N6"/>
<reference evidence="2" key="1">
    <citation type="submission" date="2021-01" db="UniProtKB">
        <authorList>
            <consortium name="EnsemblMetazoa"/>
        </authorList>
    </citation>
    <scope>IDENTIFICATION</scope>
</reference>
<evidence type="ECO:0000256" key="1">
    <source>
        <dbReference type="SAM" id="MobiDB-lite"/>
    </source>
</evidence>
<accession>A0A7M5V7N6</accession>
<organism evidence="2 3">
    <name type="scientific">Clytia hemisphaerica</name>
    <dbReference type="NCBI Taxonomy" id="252671"/>
    <lineage>
        <taxon>Eukaryota</taxon>
        <taxon>Metazoa</taxon>
        <taxon>Cnidaria</taxon>
        <taxon>Hydrozoa</taxon>
        <taxon>Hydroidolina</taxon>
        <taxon>Leptothecata</taxon>
        <taxon>Obeliida</taxon>
        <taxon>Clytiidae</taxon>
        <taxon>Clytia</taxon>
    </lineage>
</organism>
<name>A0A7M5V7N6_9CNID</name>
<dbReference type="EnsemblMetazoa" id="CLYHEMT005064.1">
    <property type="protein sequence ID" value="CLYHEMP005064.1"/>
    <property type="gene ID" value="CLYHEMG005064"/>
</dbReference>
<feature type="compositionally biased region" description="Polar residues" evidence="1">
    <location>
        <begin position="140"/>
        <end position="152"/>
    </location>
</feature>
<dbReference type="Proteomes" id="UP000594262">
    <property type="component" value="Unplaced"/>
</dbReference>
<protein>
    <submittedName>
        <fullName evidence="2">Uncharacterized protein</fullName>
    </submittedName>
</protein>
<sequence length="283" mass="32604">MNENLWKTYTAAKDKLQKSTEDVYMARKEIPRFLSNQHLEKLQKSIIPISNTTMNEDCQKRQLSWFCKESTKCPTSQEREQLFQEVDELIQRNRQLKQIQQVKQNLNLNETQAVLFGKPNEDITLNDTTSFYASKCNPNLTEQGTVYTSKNMTVDDEEGDDTYTVANGEESSAKQNVTHEITTNLSTAKHNQSKRKTKDENNLNYVTTEETEHKDRDTNRTPSGNKKKVKKSDVHIEKVDDTDSPRKGNKGVHHSMVLPEVQDPSVGTPIRPRRTSRRRSTVN</sequence>
<feature type="compositionally biased region" description="Basic and acidic residues" evidence="1">
    <location>
        <begin position="210"/>
        <end position="219"/>
    </location>
</feature>